<dbReference type="EMBL" id="HBUE01239687">
    <property type="protein sequence ID" value="CAG6548863.1"/>
    <property type="molecule type" value="Transcribed_RNA"/>
</dbReference>
<name>A0A8D8I8N4_CULPI</name>
<dbReference type="EMBL" id="HBUE01005311">
    <property type="protein sequence ID" value="CAG6445668.1"/>
    <property type="molecule type" value="Transcribed_RNA"/>
</dbReference>
<dbReference type="AlphaFoldDB" id="A0A8D8I8N4"/>
<sequence>MALIISENSFKSYLVTKRILLPCNMVKWTLMMSGAISNAFALWDSIPKRTFSRRMSTQLRGLDPAKKELITLKTLFLVVCRDSISKHRMTICFVLSDIKMFFLIDVNIF</sequence>
<reference evidence="1" key="1">
    <citation type="submission" date="2021-05" db="EMBL/GenBank/DDBJ databases">
        <authorList>
            <person name="Alioto T."/>
            <person name="Alioto T."/>
            <person name="Gomez Garrido J."/>
        </authorList>
    </citation>
    <scope>NUCLEOTIDE SEQUENCE</scope>
</reference>
<accession>A0A8D8I8N4</accession>
<organism evidence="1">
    <name type="scientific">Culex pipiens</name>
    <name type="common">House mosquito</name>
    <dbReference type="NCBI Taxonomy" id="7175"/>
    <lineage>
        <taxon>Eukaryota</taxon>
        <taxon>Metazoa</taxon>
        <taxon>Ecdysozoa</taxon>
        <taxon>Arthropoda</taxon>
        <taxon>Hexapoda</taxon>
        <taxon>Insecta</taxon>
        <taxon>Pterygota</taxon>
        <taxon>Neoptera</taxon>
        <taxon>Endopterygota</taxon>
        <taxon>Diptera</taxon>
        <taxon>Nematocera</taxon>
        <taxon>Culicoidea</taxon>
        <taxon>Culicidae</taxon>
        <taxon>Culicinae</taxon>
        <taxon>Culicini</taxon>
        <taxon>Culex</taxon>
        <taxon>Culex</taxon>
    </lineage>
</organism>
<proteinExistence type="predicted"/>
<dbReference type="EMBL" id="HBUE01346681">
    <property type="protein sequence ID" value="CAG6601092.1"/>
    <property type="molecule type" value="Transcribed_RNA"/>
</dbReference>
<protein>
    <submittedName>
        <fullName evidence="1">(northern house mosquito) hypothetical protein</fullName>
    </submittedName>
</protein>
<evidence type="ECO:0000313" key="1">
    <source>
        <dbReference type="EMBL" id="CAG6548863.1"/>
    </source>
</evidence>